<dbReference type="Pfam" id="PF13351">
    <property type="entry name" value="DUF4099"/>
    <property type="match status" value="1"/>
</dbReference>
<dbReference type="InterPro" id="IPR025343">
    <property type="entry name" value="DUF4099"/>
</dbReference>
<comment type="caution">
    <text evidence="2">The sequence shown here is derived from an EMBL/GenBank/DDBJ whole genome shotgun (WGS) entry which is preliminary data.</text>
</comment>
<keyword evidence="3" id="KW-1185">Reference proteome</keyword>
<dbReference type="Proteomes" id="UP000240357">
    <property type="component" value="Unassembled WGS sequence"/>
</dbReference>
<protein>
    <recommendedName>
        <fullName evidence="1">DUF4099 domain-containing protein</fullName>
    </recommendedName>
</protein>
<evidence type="ECO:0000313" key="3">
    <source>
        <dbReference type="Proteomes" id="UP000240357"/>
    </source>
</evidence>
<dbReference type="OrthoDB" id="835269at2"/>
<accession>A0A2T2Y8U3</accession>
<dbReference type="EMBL" id="PYFT01000002">
    <property type="protein sequence ID" value="PSR51916.1"/>
    <property type="molecule type" value="Genomic_DNA"/>
</dbReference>
<name>A0A2T2Y8U3_9BACT</name>
<reference evidence="2 3" key="1">
    <citation type="submission" date="2018-03" db="EMBL/GenBank/DDBJ databases">
        <title>Adhaeribacter sp. HMF7605 Genome sequencing and assembly.</title>
        <authorList>
            <person name="Kang H."/>
            <person name="Kang J."/>
            <person name="Cha I."/>
            <person name="Kim H."/>
            <person name="Joh K."/>
        </authorList>
    </citation>
    <scope>NUCLEOTIDE SEQUENCE [LARGE SCALE GENOMIC DNA]</scope>
    <source>
        <strain evidence="2 3">HMF7605</strain>
    </source>
</reference>
<sequence>MSFQIKDLPYSQFEQLGMSRKDVITMPAHELASLLEGRRTGLISLRIHLKEGMKPIEAQAKLSLTRNPDNTLSLGVHPILARPVNNIEANEEQWNKLLKGEAIVKNSKALNGSIEPHIHQLDKETNELLSARLSAIQIPNAIKDTVLSVDQKEQLKKGLPVEIVNKSTKEVNIVQIDLNEPRGYKITDANQFRQNPEVTMVKLEEPTLAVSSEKIKGVRR</sequence>
<feature type="domain" description="DUF4099" evidence="1">
    <location>
        <begin position="3"/>
        <end position="84"/>
    </location>
</feature>
<dbReference type="AlphaFoldDB" id="A0A2T2Y8U3"/>
<evidence type="ECO:0000259" key="1">
    <source>
        <dbReference type="Pfam" id="PF13351"/>
    </source>
</evidence>
<gene>
    <name evidence="2" type="ORF">AHMF7605_28830</name>
</gene>
<evidence type="ECO:0000313" key="2">
    <source>
        <dbReference type="EMBL" id="PSR51916.1"/>
    </source>
</evidence>
<dbReference type="RefSeq" id="WP_106933737.1">
    <property type="nucleotide sequence ID" value="NZ_PYFT01000002.1"/>
</dbReference>
<proteinExistence type="predicted"/>
<organism evidence="2 3">
    <name type="scientific">Adhaeribacter arboris</name>
    <dbReference type="NCBI Taxonomy" id="2072846"/>
    <lineage>
        <taxon>Bacteria</taxon>
        <taxon>Pseudomonadati</taxon>
        <taxon>Bacteroidota</taxon>
        <taxon>Cytophagia</taxon>
        <taxon>Cytophagales</taxon>
        <taxon>Hymenobacteraceae</taxon>
        <taxon>Adhaeribacter</taxon>
    </lineage>
</organism>